<reference evidence="8 10" key="1">
    <citation type="submission" date="2023-05" db="EMBL/GenBank/DDBJ databases">
        <title>Metabolic capabilities are highly conserved among human nasal-associated Corynebacterium species in pangenomic analyses.</title>
        <authorList>
            <person name="Tran T.H."/>
            <person name="Roberts A.Q."/>
            <person name="Escapa I.F."/>
            <person name="Gao W."/>
            <person name="Conlan S."/>
            <person name="Kong H."/>
            <person name="Segre J.A."/>
            <person name="Kelly M.S."/>
            <person name="Lemon K.P."/>
        </authorList>
    </citation>
    <scope>NUCLEOTIDE SEQUENCE</scope>
    <source>
        <strain evidence="8">KPL2773</strain>
        <strain evidence="7 10">KPL3772</strain>
    </source>
</reference>
<feature type="signal peptide" evidence="5">
    <location>
        <begin position="1"/>
        <end position="24"/>
    </location>
</feature>
<evidence type="ECO:0000313" key="8">
    <source>
        <dbReference type="EMBL" id="MDK4307001.1"/>
    </source>
</evidence>
<dbReference type="EMBL" id="JASNVH010000007">
    <property type="protein sequence ID" value="MDK4307001.1"/>
    <property type="molecule type" value="Genomic_DNA"/>
</dbReference>
<keyword evidence="1" id="KW-0001">2Fe-2S</keyword>
<dbReference type="GO" id="GO:0016705">
    <property type="term" value="F:oxidoreductase activity, acting on paired donors, with incorporation or reduction of molecular oxygen"/>
    <property type="evidence" value="ECO:0007669"/>
    <property type="project" value="UniProtKB-ARBA"/>
</dbReference>
<keyword evidence="2" id="KW-0479">Metal-binding</keyword>
<feature type="domain" description="Rieske" evidence="6">
    <location>
        <begin position="31"/>
        <end position="121"/>
    </location>
</feature>
<keyword evidence="10" id="KW-1185">Reference proteome</keyword>
<name>A0AAP4F512_9CORY</name>
<dbReference type="GO" id="GO:0051537">
    <property type="term" value="F:2 iron, 2 sulfur cluster binding"/>
    <property type="evidence" value="ECO:0007669"/>
    <property type="project" value="UniProtKB-KW"/>
</dbReference>
<dbReference type="RefSeq" id="WP_021353365.1">
    <property type="nucleotide sequence ID" value="NZ_CP051667.1"/>
</dbReference>
<evidence type="ECO:0000256" key="2">
    <source>
        <dbReference type="ARBA" id="ARBA00022723"/>
    </source>
</evidence>
<dbReference type="CDD" id="cd03467">
    <property type="entry name" value="Rieske"/>
    <property type="match status" value="1"/>
</dbReference>
<evidence type="ECO:0000313" key="9">
    <source>
        <dbReference type="Proteomes" id="UP001224412"/>
    </source>
</evidence>
<accession>A0AAP4F512</accession>
<dbReference type="InterPro" id="IPR036922">
    <property type="entry name" value="Rieske_2Fe-2S_sf"/>
</dbReference>
<dbReference type="AlphaFoldDB" id="A0AAP4F512"/>
<keyword evidence="3" id="KW-0408">Iron</keyword>
<dbReference type="SUPFAM" id="SSF50022">
    <property type="entry name" value="ISP domain"/>
    <property type="match status" value="1"/>
</dbReference>
<evidence type="ECO:0000256" key="4">
    <source>
        <dbReference type="ARBA" id="ARBA00023014"/>
    </source>
</evidence>
<dbReference type="Gene3D" id="2.102.10.10">
    <property type="entry name" value="Rieske [2Fe-2S] iron-sulphur domain"/>
    <property type="match status" value="1"/>
</dbReference>
<evidence type="ECO:0000313" key="7">
    <source>
        <dbReference type="EMBL" id="MDK4289475.1"/>
    </source>
</evidence>
<evidence type="ECO:0000259" key="6">
    <source>
        <dbReference type="PROSITE" id="PS51296"/>
    </source>
</evidence>
<dbReference type="InterPro" id="IPR006311">
    <property type="entry name" value="TAT_signal"/>
</dbReference>
<evidence type="ECO:0000256" key="1">
    <source>
        <dbReference type="ARBA" id="ARBA00022714"/>
    </source>
</evidence>
<dbReference type="PROSITE" id="PS51257">
    <property type="entry name" value="PROKAR_LIPOPROTEIN"/>
    <property type="match status" value="1"/>
</dbReference>
<comment type="caution">
    <text evidence="8">The sequence shown here is derived from an EMBL/GenBank/DDBJ whole genome shotgun (WGS) entry which is preliminary data.</text>
</comment>
<dbReference type="Pfam" id="PF00355">
    <property type="entry name" value="Rieske"/>
    <property type="match status" value="1"/>
</dbReference>
<dbReference type="GO" id="GO:0046872">
    <property type="term" value="F:metal ion binding"/>
    <property type="evidence" value="ECO:0007669"/>
    <property type="project" value="UniProtKB-KW"/>
</dbReference>
<gene>
    <name evidence="7" type="ORF">QPX23_01825</name>
    <name evidence="8" type="ORF">QPX42_05510</name>
</gene>
<evidence type="ECO:0000256" key="5">
    <source>
        <dbReference type="SAM" id="SignalP"/>
    </source>
</evidence>
<dbReference type="GO" id="GO:0004497">
    <property type="term" value="F:monooxygenase activity"/>
    <property type="evidence" value="ECO:0007669"/>
    <property type="project" value="UniProtKB-ARBA"/>
</dbReference>
<keyword evidence="4" id="KW-0411">Iron-sulfur</keyword>
<feature type="chain" id="PRO_5042825629" evidence="5">
    <location>
        <begin position="25"/>
        <end position="123"/>
    </location>
</feature>
<dbReference type="Proteomes" id="UP001224412">
    <property type="component" value="Unassembled WGS sequence"/>
</dbReference>
<dbReference type="InterPro" id="IPR017941">
    <property type="entry name" value="Rieske_2Fe-2S"/>
</dbReference>
<protein>
    <submittedName>
        <fullName evidence="8">Rieske (2Fe-2S) protein</fullName>
    </submittedName>
</protein>
<proteinExistence type="predicted"/>
<dbReference type="PROSITE" id="PS51318">
    <property type="entry name" value="TAT"/>
    <property type="match status" value="1"/>
</dbReference>
<evidence type="ECO:0000313" key="10">
    <source>
        <dbReference type="Proteomes" id="UP001239759"/>
    </source>
</evidence>
<sequence>MAQNCSRRLFLLGTATTVAGAFLAACGKEPPMEVAKAEIPVGSAIIADGYIIAQPEEGKYVAYSQQCPHQRNLITKVEGDEVRCTAHNSVFKIADGSVVSGPARDPLEPVSIDDAGNALNVHS</sequence>
<dbReference type="EMBL" id="JASNUQ010000002">
    <property type="protein sequence ID" value="MDK4289475.1"/>
    <property type="molecule type" value="Genomic_DNA"/>
</dbReference>
<keyword evidence="5" id="KW-0732">Signal</keyword>
<dbReference type="GeneID" id="42781973"/>
<evidence type="ECO:0000256" key="3">
    <source>
        <dbReference type="ARBA" id="ARBA00023004"/>
    </source>
</evidence>
<dbReference type="PROSITE" id="PS51296">
    <property type="entry name" value="RIESKE"/>
    <property type="match status" value="1"/>
</dbReference>
<dbReference type="Proteomes" id="UP001239759">
    <property type="component" value="Unassembled WGS sequence"/>
</dbReference>
<organism evidence="8 9">
    <name type="scientific">Corynebacterium pseudodiphtheriticum</name>
    <dbReference type="NCBI Taxonomy" id="37637"/>
    <lineage>
        <taxon>Bacteria</taxon>
        <taxon>Bacillati</taxon>
        <taxon>Actinomycetota</taxon>
        <taxon>Actinomycetes</taxon>
        <taxon>Mycobacteriales</taxon>
        <taxon>Corynebacteriaceae</taxon>
        <taxon>Corynebacterium</taxon>
    </lineage>
</organism>